<dbReference type="PANTHER" id="PTHR47475">
    <property type="entry name" value="CHROMOSOME TRANSMISSION FIDELITY PROTEIN 8"/>
    <property type="match status" value="1"/>
</dbReference>
<dbReference type="STRING" id="1764295.A0A5B8MRL7"/>
<evidence type="ECO:0008006" key="4">
    <source>
        <dbReference type="Google" id="ProtNLM"/>
    </source>
</evidence>
<dbReference type="PANTHER" id="PTHR47475:SF2">
    <property type="entry name" value="CHROMOSOME TRANSMISSION FIDELITY PROTEIN 8"/>
    <property type="match status" value="1"/>
</dbReference>
<feature type="region of interest" description="Disordered" evidence="1">
    <location>
        <begin position="106"/>
        <end position="133"/>
    </location>
</feature>
<dbReference type="AlphaFoldDB" id="A0A5B8MRL7"/>
<proteinExistence type="predicted"/>
<dbReference type="OrthoDB" id="121932at2759"/>
<gene>
    <name evidence="2" type="ORF">A3770_07p48130</name>
</gene>
<accession>A0A5B8MRL7</accession>
<dbReference type="EMBL" id="CP031040">
    <property type="protein sequence ID" value="QDZ22295.1"/>
    <property type="molecule type" value="Genomic_DNA"/>
</dbReference>
<dbReference type="GO" id="GO:0031390">
    <property type="term" value="C:Ctf18 RFC-like complex"/>
    <property type="evidence" value="ECO:0007669"/>
    <property type="project" value="InterPro"/>
</dbReference>
<evidence type="ECO:0000313" key="3">
    <source>
        <dbReference type="Proteomes" id="UP000316726"/>
    </source>
</evidence>
<dbReference type="Pfam" id="PF09696">
    <property type="entry name" value="Ctf8"/>
    <property type="match status" value="1"/>
</dbReference>
<feature type="compositionally biased region" description="Acidic residues" evidence="1">
    <location>
        <begin position="118"/>
        <end position="127"/>
    </location>
</feature>
<protein>
    <recommendedName>
        <fullName evidence="4">Chromosome transmission fidelity protein 8</fullName>
    </recommendedName>
</protein>
<dbReference type="InterPro" id="IPR018607">
    <property type="entry name" value="Ctf8"/>
</dbReference>
<dbReference type="GO" id="GO:0007064">
    <property type="term" value="P:mitotic sister chromatid cohesion"/>
    <property type="evidence" value="ECO:0007669"/>
    <property type="project" value="InterPro"/>
</dbReference>
<sequence>MVVVPIALSEKRKRGDGSLPEWAALEFQGELKKWKEKRGGQGSLEDDAIAKDPSDLKLFSSSFIPGLKFGLFQVDPKDDSKATIIVGHHKLEGKRVTLSKPLAVLKKHRVGEGRPDPGEEGGEEDEKGGDRSLRDANVKYNIEGVIRWKLIFKERPRLLISKGQRK</sequence>
<dbReference type="Proteomes" id="UP000316726">
    <property type="component" value="Chromosome 7"/>
</dbReference>
<evidence type="ECO:0000313" key="2">
    <source>
        <dbReference type="EMBL" id="QDZ22295.1"/>
    </source>
</evidence>
<reference evidence="2 3" key="1">
    <citation type="submission" date="2018-07" db="EMBL/GenBank/DDBJ databases">
        <title>The complete nuclear genome of the prasinophyte Chloropicon primus (CCMP1205).</title>
        <authorList>
            <person name="Pombert J.-F."/>
            <person name="Otis C."/>
            <person name="Turmel M."/>
            <person name="Lemieux C."/>
        </authorList>
    </citation>
    <scope>NUCLEOTIDE SEQUENCE [LARGE SCALE GENOMIC DNA]</scope>
    <source>
        <strain evidence="2 3">CCMP1205</strain>
    </source>
</reference>
<keyword evidence="3" id="KW-1185">Reference proteome</keyword>
<name>A0A5B8MRL7_9CHLO</name>
<evidence type="ECO:0000256" key="1">
    <source>
        <dbReference type="SAM" id="MobiDB-lite"/>
    </source>
</evidence>
<organism evidence="2 3">
    <name type="scientific">Chloropicon primus</name>
    <dbReference type="NCBI Taxonomy" id="1764295"/>
    <lineage>
        <taxon>Eukaryota</taxon>
        <taxon>Viridiplantae</taxon>
        <taxon>Chlorophyta</taxon>
        <taxon>Chloropicophyceae</taxon>
        <taxon>Chloropicales</taxon>
        <taxon>Chloropicaceae</taxon>
        <taxon>Chloropicon</taxon>
    </lineage>
</organism>